<dbReference type="InterPro" id="IPR010656">
    <property type="entry name" value="DctM"/>
</dbReference>
<feature type="transmembrane region" description="Helical" evidence="2">
    <location>
        <begin position="428"/>
        <end position="448"/>
    </location>
</feature>
<dbReference type="RefSeq" id="WP_353981557.1">
    <property type="nucleotide sequence ID" value="NZ_CP159578.1"/>
</dbReference>
<dbReference type="GO" id="GO:0022857">
    <property type="term" value="F:transmembrane transporter activity"/>
    <property type="evidence" value="ECO:0007669"/>
    <property type="project" value="UniProtKB-UniRule"/>
</dbReference>
<feature type="transmembrane region" description="Helical" evidence="2">
    <location>
        <begin position="340"/>
        <end position="358"/>
    </location>
</feature>
<keyword evidence="1" id="KW-0813">Transport</keyword>
<feature type="transmembrane region" description="Helical" evidence="2">
    <location>
        <begin position="143"/>
        <end position="161"/>
    </location>
</feature>
<dbReference type="Pfam" id="PF06808">
    <property type="entry name" value="DctM"/>
    <property type="match status" value="1"/>
</dbReference>
<protein>
    <submittedName>
        <fullName evidence="4">TRAP transporter large permease subunit</fullName>
    </submittedName>
</protein>
<feature type="transmembrane region" description="Helical" evidence="2">
    <location>
        <begin position="269"/>
        <end position="290"/>
    </location>
</feature>
<evidence type="ECO:0000259" key="3">
    <source>
        <dbReference type="Pfam" id="PF06808"/>
    </source>
</evidence>
<feature type="transmembrane region" description="Helical" evidence="2">
    <location>
        <begin position="311"/>
        <end position="328"/>
    </location>
</feature>
<feature type="transmembrane region" description="Helical" evidence="2">
    <location>
        <begin position="403"/>
        <end position="422"/>
    </location>
</feature>
<keyword evidence="1" id="KW-1003">Cell membrane</keyword>
<evidence type="ECO:0000313" key="4">
    <source>
        <dbReference type="EMBL" id="XCJ80746.1"/>
    </source>
</evidence>
<dbReference type="EMBL" id="CP159578">
    <property type="protein sequence ID" value="XCJ80746.1"/>
    <property type="molecule type" value="Genomic_DNA"/>
</dbReference>
<feature type="transmembrane region" description="Helical" evidence="2">
    <location>
        <begin position="118"/>
        <end position="136"/>
    </location>
</feature>
<evidence type="ECO:0000256" key="1">
    <source>
        <dbReference type="RuleBase" id="RU369079"/>
    </source>
</evidence>
<keyword evidence="2" id="KW-1133">Transmembrane helix</keyword>
<feature type="domain" description="TRAP C4-dicarboxylate transport system permease DctM subunit" evidence="3">
    <location>
        <begin position="15"/>
        <end position="440"/>
    </location>
</feature>
<feature type="transmembrane region" description="Helical" evidence="2">
    <location>
        <begin position="181"/>
        <end position="201"/>
    </location>
</feature>
<accession>A0AB74U9Q3</accession>
<gene>
    <name evidence="4" type="ORF">ABV408_06075</name>
</gene>
<keyword evidence="2" id="KW-0472">Membrane</keyword>
<feature type="transmembrane region" description="Helical" evidence="2">
    <location>
        <begin position="92"/>
        <end position="112"/>
    </location>
</feature>
<reference evidence="4" key="1">
    <citation type="submission" date="2024-06" db="EMBL/GenBank/DDBJ databases">
        <title>Complete genome of Salinicola endophyticus HNIBRBA4755.</title>
        <authorList>
            <person name="Shin S.Y."/>
            <person name="Kang H."/>
            <person name="Song J."/>
        </authorList>
    </citation>
    <scope>NUCLEOTIDE SEQUENCE</scope>
    <source>
        <strain evidence="4">HNIBRBA4755</strain>
    </source>
</reference>
<dbReference type="AlphaFoldDB" id="A0AB74U9Q3"/>
<organism evidence="4">
    <name type="scientific">Salinicola endophyticus</name>
    <dbReference type="NCBI Taxonomy" id="1949083"/>
    <lineage>
        <taxon>Bacteria</taxon>
        <taxon>Pseudomonadati</taxon>
        <taxon>Pseudomonadota</taxon>
        <taxon>Gammaproteobacteria</taxon>
        <taxon>Oceanospirillales</taxon>
        <taxon>Halomonadaceae</taxon>
        <taxon>Salinicola</taxon>
    </lineage>
</organism>
<keyword evidence="2" id="KW-0812">Transmembrane</keyword>
<feature type="transmembrane region" description="Helical" evidence="2">
    <location>
        <begin position="227"/>
        <end position="247"/>
    </location>
</feature>
<dbReference type="GO" id="GO:0005886">
    <property type="term" value="C:plasma membrane"/>
    <property type="evidence" value="ECO:0007669"/>
    <property type="project" value="UniProtKB-SubCell"/>
</dbReference>
<comment type="subcellular location">
    <subcellularLocation>
        <location evidence="1">Cell inner membrane</location>
        <topology evidence="1">Multi-pass membrane protein</topology>
    </subcellularLocation>
</comment>
<sequence length="449" mass="46368">MWLVLVPMALLFAIILLPLPRIGGNVMLGLLAAALAAALLGGLGPMALMTAAISGIDKLSWVIMLSIFGSLYAEAQVRIGAMQTALDGFRALFGRSTTGLVCAVILTLVLSGSLLGDAIAAATVIGLLVVPTLASLKLSGERIAVIIVMGAVIGSGMPPISQSFFLAASLTGIEPGQILGWAYATMSVSVVLAMVVGAWLARGHTSTALLTAPEPLLQVLVQRWRTLIPMAVLLVIVISASLGFNVFERTPGLAELVAWLERIPIVKGLAFRVVLAVIVALAVSFAFRAVRRQAGAVFSSGLKNVAKTVQIQLCAGVMVGVFYQAGLIDLVQQATAHLAAHWMAAAGGLATLAVGMLTGSQTTSQTMIVSMMAPALTHLGSDPTHVAVGAAHLAMAGQSMPPVGLTTFVVTGLVGGIVGVKVDPVKTMLLALPVTVYFTLVGFVFWFMG</sequence>
<proteinExistence type="predicted"/>
<keyword evidence="1" id="KW-0997">Cell inner membrane</keyword>
<name>A0AB74U9Q3_9GAMM</name>
<comment type="function">
    <text evidence="1">Part of the tripartite ATP-independent periplasmic (TRAP) transport system.</text>
</comment>
<evidence type="ECO:0000256" key="2">
    <source>
        <dbReference type="SAM" id="Phobius"/>
    </source>
</evidence>